<dbReference type="PANTHER" id="PTHR30313:SF2">
    <property type="entry name" value="DNA PRIMASE"/>
    <property type="match status" value="1"/>
</dbReference>
<evidence type="ECO:0000256" key="4">
    <source>
        <dbReference type="ARBA" id="ARBA00022695"/>
    </source>
</evidence>
<protein>
    <recommendedName>
        <fullName evidence="12">DNA primase</fullName>
        <ecNumber evidence="12">2.7.7.101</ecNumber>
    </recommendedName>
</protein>
<dbReference type="InterPro" id="IPR030846">
    <property type="entry name" value="DnaG_bac"/>
</dbReference>
<comment type="catalytic activity">
    <reaction evidence="12">
        <text>ssDNA + n NTP = ssDNA/pppN(pN)n-1 hybrid + (n-1) diphosphate.</text>
        <dbReference type="EC" id="2.7.7.101"/>
    </reaction>
</comment>
<dbReference type="InterPro" id="IPR013264">
    <property type="entry name" value="DNAG_N"/>
</dbReference>
<sequence>MIPQAFIDELLARADIVEVIGPHVELKRAGKDFKGLCPFHGEKTPSFYVIPAKQFYHCFGCGAQGHALRFLTEHVGLDFPEAVRDLAQRLGMTVPQEDSSPEERERARAAKERQATLSEVLAKAGEHWRKQLRGSPRAVNYLKGRGLTGEIAARFGMGYAPEGWRGLASVFPRYDDPLLAESGLVIVQGDEGPEQKRYDRFRDRIMFPIRSVQGEVIGFGGRVLDAGEPKYLNSPETPVFVKGRELYGLHEARQALRERGYALVVEGYMDVVALAQLGFPNAVATLGTACTAEHVHKLLRFTDRIVFSFDGDAAGRRAAGRALEAALPHASDTRSMKFLFLPAEHDPDSFVRAHGTAAFEACVEQAVPLSRQLLEVAREGCDLDSAEGRARMLANAKPLWSALPDGALRRQLLGELARAGALESAELQALWGGQAPPRREAARPPPRPNRRALRAATSSLDRGAWLLVQRCDLWDRLDVATHELLCEVLDPHGSFFRWLDRRFHEEGPLSPQTLLAEMQAGGEGPGLAELAQRIGALHEVEVGEHAEAELRVVADRVRLDALERDLESLTAAEPLTADMLDTIRRTRQNADEIKRRLARGQTTASS</sequence>
<dbReference type="Pfam" id="PF01807">
    <property type="entry name" value="Zn_ribbon_DnaG"/>
    <property type="match status" value="1"/>
</dbReference>
<dbReference type="EMBL" id="CP000555">
    <property type="protein sequence ID" value="ABM95445.1"/>
    <property type="molecule type" value="Genomic_DNA"/>
</dbReference>
<dbReference type="SMART" id="SM00493">
    <property type="entry name" value="TOPRIM"/>
    <property type="match status" value="1"/>
</dbReference>
<dbReference type="FunFam" id="3.40.1360.10:FF:000002">
    <property type="entry name" value="DNA primase"/>
    <property type="match status" value="1"/>
</dbReference>
<organism evidence="15 16">
    <name type="scientific">Methylibium petroleiphilum (strain ATCC BAA-1232 / LMG 22953 / PM1)</name>
    <dbReference type="NCBI Taxonomy" id="420662"/>
    <lineage>
        <taxon>Bacteria</taxon>
        <taxon>Pseudomonadati</taxon>
        <taxon>Pseudomonadota</taxon>
        <taxon>Betaproteobacteria</taxon>
        <taxon>Burkholderiales</taxon>
        <taxon>Sphaerotilaceae</taxon>
        <taxon>Methylibium</taxon>
    </lineage>
</organism>
<dbReference type="SMART" id="SM00400">
    <property type="entry name" value="ZnF_CHCC"/>
    <property type="match status" value="1"/>
</dbReference>
<evidence type="ECO:0000256" key="10">
    <source>
        <dbReference type="ARBA" id="ARBA00023125"/>
    </source>
</evidence>
<evidence type="ECO:0000313" key="16">
    <source>
        <dbReference type="Proteomes" id="UP000000366"/>
    </source>
</evidence>
<dbReference type="RefSeq" id="WP_011830078.1">
    <property type="nucleotide sequence ID" value="NC_008825.1"/>
</dbReference>
<dbReference type="HOGENOM" id="CLU_013501_5_4_4"/>
<dbReference type="InterPro" id="IPR002694">
    <property type="entry name" value="Znf_CHC2"/>
</dbReference>
<dbReference type="InterPro" id="IPR034151">
    <property type="entry name" value="TOPRIM_DnaG_bac"/>
</dbReference>
<evidence type="ECO:0000256" key="11">
    <source>
        <dbReference type="ARBA" id="ARBA00023163"/>
    </source>
</evidence>
<keyword evidence="16" id="KW-1185">Reference proteome</keyword>
<dbReference type="GO" id="GO:0000428">
    <property type="term" value="C:DNA-directed RNA polymerase complex"/>
    <property type="evidence" value="ECO:0007669"/>
    <property type="project" value="UniProtKB-KW"/>
</dbReference>
<comment type="similarity">
    <text evidence="12">Belongs to the DnaG primase family.</text>
</comment>
<dbReference type="Gene3D" id="3.90.580.10">
    <property type="entry name" value="Zinc finger, CHC2-type domain"/>
    <property type="match status" value="1"/>
</dbReference>
<keyword evidence="10 12" id="KW-0238">DNA-binding</keyword>
<evidence type="ECO:0000256" key="12">
    <source>
        <dbReference type="HAMAP-Rule" id="MF_00974"/>
    </source>
</evidence>
<dbReference type="InterPro" id="IPR050219">
    <property type="entry name" value="DnaG_primase"/>
</dbReference>
<evidence type="ECO:0000256" key="5">
    <source>
        <dbReference type="ARBA" id="ARBA00022705"/>
    </source>
</evidence>
<evidence type="ECO:0000256" key="2">
    <source>
        <dbReference type="ARBA" id="ARBA00022515"/>
    </source>
</evidence>
<dbReference type="Pfam" id="PF10410">
    <property type="entry name" value="DnaB_bind"/>
    <property type="match status" value="1"/>
</dbReference>
<comment type="function">
    <text evidence="12">RNA polymerase that catalyzes the synthesis of short RNA molecules used as primers for DNA polymerase during DNA replication.</text>
</comment>
<dbReference type="Gene3D" id="3.40.1360.10">
    <property type="match status" value="1"/>
</dbReference>
<feature type="zinc finger region" description="CHC2-type" evidence="12">
    <location>
        <begin position="37"/>
        <end position="61"/>
    </location>
</feature>
<dbReference type="PANTHER" id="PTHR30313">
    <property type="entry name" value="DNA PRIMASE"/>
    <property type="match status" value="1"/>
</dbReference>
<dbReference type="GO" id="GO:0003899">
    <property type="term" value="F:DNA-directed RNA polymerase activity"/>
    <property type="evidence" value="ECO:0007669"/>
    <property type="project" value="UniProtKB-UniRule"/>
</dbReference>
<dbReference type="eggNOG" id="COG0358">
    <property type="taxonomic scope" value="Bacteria"/>
</dbReference>
<dbReference type="STRING" id="420662.Mpe_A2490"/>
<keyword evidence="3 12" id="KW-0808">Transferase</keyword>
<keyword evidence="6 12" id="KW-0479">Metal-binding</keyword>
<keyword evidence="9" id="KW-0460">Magnesium</keyword>
<evidence type="ECO:0000256" key="1">
    <source>
        <dbReference type="ARBA" id="ARBA00022478"/>
    </source>
</evidence>
<accession>A2SIQ6</accession>
<dbReference type="SUPFAM" id="SSF57783">
    <property type="entry name" value="Zinc beta-ribbon"/>
    <property type="match status" value="1"/>
</dbReference>
<dbReference type="EC" id="2.7.7.101" evidence="12"/>
<evidence type="ECO:0000313" key="15">
    <source>
        <dbReference type="EMBL" id="ABM95445.1"/>
    </source>
</evidence>
<dbReference type="Proteomes" id="UP000000366">
    <property type="component" value="Chromosome"/>
</dbReference>
<name>A2SIQ6_METPP</name>
<dbReference type="GO" id="GO:0003677">
    <property type="term" value="F:DNA binding"/>
    <property type="evidence" value="ECO:0007669"/>
    <property type="project" value="UniProtKB-KW"/>
</dbReference>
<keyword evidence="4 12" id="KW-0548">Nucleotidyltransferase</keyword>
<dbReference type="InterPro" id="IPR036977">
    <property type="entry name" value="DNA_primase_Znf_CHC2"/>
</dbReference>
<dbReference type="GO" id="GO:1990077">
    <property type="term" value="C:primosome complex"/>
    <property type="evidence" value="ECO:0007669"/>
    <property type="project" value="UniProtKB-KW"/>
</dbReference>
<gene>
    <name evidence="12" type="primary">dnaG</name>
    <name evidence="15" type="ordered locus">Mpe_A2490</name>
</gene>
<keyword evidence="7 12" id="KW-0863">Zinc-finger</keyword>
<evidence type="ECO:0000256" key="3">
    <source>
        <dbReference type="ARBA" id="ARBA00022679"/>
    </source>
</evidence>
<dbReference type="InterPro" id="IPR006295">
    <property type="entry name" value="DNA_primase_DnaG"/>
</dbReference>
<comment type="cofactor">
    <cofactor evidence="12">
        <name>Zn(2+)</name>
        <dbReference type="ChEBI" id="CHEBI:29105"/>
    </cofactor>
    <text evidence="12">Binds 1 zinc ion per monomer.</text>
</comment>
<dbReference type="FunFam" id="3.90.580.10:FF:000001">
    <property type="entry name" value="DNA primase"/>
    <property type="match status" value="1"/>
</dbReference>
<evidence type="ECO:0000256" key="6">
    <source>
        <dbReference type="ARBA" id="ARBA00022723"/>
    </source>
</evidence>
<dbReference type="Pfam" id="PF13155">
    <property type="entry name" value="Toprim_2"/>
    <property type="match status" value="1"/>
</dbReference>
<keyword evidence="1 12" id="KW-0240">DNA-directed RNA polymerase</keyword>
<reference evidence="15 16" key="1">
    <citation type="journal article" date="2007" name="J. Bacteriol.">
        <title>Whole-genome analysis of the methyl tert-butyl ether-degrading beta-proteobacterium Methylibium petroleiphilum PM1.</title>
        <authorList>
            <person name="Kane S.R."/>
            <person name="Chakicherla A.Y."/>
            <person name="Chain P.S.G."/>
            <person name="Schmidt R."/>
            <person name="Shin M.W."/>
            <person name="Legler T.C."/>
            <person name="Scow K.M."/>
            <person name="Larimer F.W."/>
            <person name="Lucas S.M."/>
            <person name="Richardson P.M."/>
            <person name="Hristova K.R."/>
        </authorList>
    </citation>
    <scope>NUCLEOTIDE SEQUENCE [LARGE SCALE GENOMIC DNA]</scope>
    <source>
        <strain evidence="16">ATCC BAA-1232 / LMG 22953 / PM1</strain>
    </source>
</reference>
<evidence type="ECO:0000259" key="14">
    <source>
        <dbReference type="PROSITE" id="PS50880"/>
    </source>
</evidence>
<feature type="region of interest" description="Disordered" evidence="13">
    <location>
        <begin position="92"/>
        <end position="111"/>
    </location>
</feature>
<dbReference type="Pfam" id="PF08275">
    <property type="entry name" value="DNAG_N"/>
    <property type="match status" value="1"/>
</dbReference>
<dbReference type="AlphaFoldDB" id="A2SIQ6"/>
<dbReference type="InterPro" id="IPR006171">
    <property type="entry name" value="TOPRIM_dom"/>
</dbReference>
<dbReference type="InterPro" id="IPR019475">
    <property type="entry name" value="DNA_primase_DnaB-bd"/>
</dbReference>
<dbReference type="HAMAP" id="MF_00974">
    <property type="entry name" value="DNA_primase_DnaG"/>
    <property type="match status" value="1"/>
</dbReference>
<keyword evidence="2 12" id="KW-0639">Primosome</keyword>
<keyword evidence="5 12" id="KW-0235">DNA replication</keyword>
<evidence type="ECO:0000256" key="8">
    <source>
        <dbReference type="ARBA" id="ARBA00022833"/>
    </source>
</evidence>
<dbReference type="KEGG" id="mpt:Mpe_A2490"/>
<keyword evidence="8 12" id="KW-0862">Zinc</keyword>
<keyword evidence="11 12" id="KW-0804">Transcription</keyword>
<evidence type="ECO:0000256" key="7">
    <source>
        <dbReference type="ARBA" id="ARBA00022771"/>
    </source>
</evidence>
<evidence type="ECO:0000256" key="9">
    <source>
        <dbReference type="ARBA" id="ARBA00022842"/>
    </source>
</evidence>
<dbReference type="NCBIfam" id="TIGR01391">
    <property type="entry name" value="dnaG"/>
    <property type="match status" value="1"/>
</dbReference>
<dbReference type="CDD" id="cd03364">
    <property type="entry name" value="TOPRIM_DnaG_primases"/>
    <property type="match status" value="1"/>
</dbReference>
<dbReference type="SUPFAM" id="SSF56731">
    <property type="entry name" value="DNA primase core"/>
    <property type="match status" value="1"/>
</dbReference>
<dbReference type="PROSITE" id="PS50880">
    <property type="entry name" value="TOPRIM"/>
    <property type="match status" value="1"/>
</dbReference>
<evidence type="ECO:0000256" key="13">
    <source>
        <dbReference type="SAM" id="MobiDB-lite"/>
    </source>
</evidence>
<dbReference type="InterPro" id="IPR037068">
    <property type="entry name" value="DNA_primase_core_N_sf"/>
</dbReference>
<feature type="domain" description="Toprim" evidence="14">
    <location>
        <begin position="260"/>
        <end position="342"/>
    </location>
</feature>
<feature type="compositionally biased region" description="Basic and acidic residues" evidence="13">
    <location>
        <begin position="101"/>
        <end position="111"/>
    </location>
</feature>
<dbReference type="GO" id="GO:0005737">
    <property type="term" value="C:cytoplasm"/>
    <property type="evidence" value="ECO:0007669"/>
    <property type="project" value="TreeGrafter"/>
</dbReference>
<comment type="subunit">
    <text evidence="12">Monomer. Interacts with DnaB.</text>
</comment>
<dbReference type="GO" id="GO:0008270">
    <property type="term" value="F:zinc ion binding"/>
    <property type="evidence" value="ECO:0007669"/>
    <property type="project" value="UniProtKB-UniRule"/>
</dbReference>
<comment type="domain">
    <text evidence="12">Contains an N-terminal zinc-binding domain, a central core domain that contains the primase activity, and a C-terminal DnaB-binding domain.</text>
</comment>
<dbReference type="Gene3D" id="1.20.50.20">
    <property type="entry name" value="DnaG, RNA polymerase domain, helical bundle"/>
    <property type="match status" value="1"/>
</dbReference>
<dbReference type="Gene3D" id="3.90.980.10">
    <property type="entry name" value="DNA primase, catalytic core, N-terminal domain"/>
    <property type="match status" value="1"/>
</dbReference>
<proteinExistence type="inferred from homology"/>
<dbReference type="GO" id="GO:0006269">
    <property type="term" value="P:DNA replication, synthesis of primer"/>
    <property type="evidence" value="ECO:0007669"/>
    <property type="project" value="UniProtKB-UniRule"/>
</dbReference>